<keyword evidence="1" id="KW-1133">Transmembrane helix</keyword>
<dbReference type="Gene3D" id="1.25.40.10">
    <property type="entry name" value="Tetratricopeptide repeat domain"/>
    <property type="match status" value="1"/>
</dbReference>
<evidence type="ECO:0000313" key="2">
    <source>
        <dbReference type="EMBL" id="BCK53757.1"/>
    </source>
</evidence>
<organism evidence="2 3">
    <name type="scientific">Nocardia wallacei</name>
    <dbReference type="NCBI Taxonomy" id="480035"/>
    <lineage>
        <taxon>Bacteria</taxon>
        <taxon>Bacillati</taxon>
        <taxon>Actinomycetota</taxon>
        <taxon>Actinomycetes</taxon>
        <taxon>Mycobacteriales</taxon>
        <taxon>Nocardiaceae</taxon>
        <taxon>Nocardia</taxon>
    </lineage>
</organism>
<proteinExistence type="predicted"/>
<keyword evidence="3" id="KW-1185">Reference proteome</keyword>
<dbReference type="AlphaFoldDB" id="A0A7G1KEV2"/>
<dbReference type="KEGG" id="nwl:NWFMUON74_15290"/>
<evidence type="ECO:0000313" key="3">
    <source>
        <dbReference type="Proteomes" id="UP000516173"/>
    </source>
</evidence>
<feature type="transmembrane region" description="Helical" evidence="1">
    <location>
        <begin position="62"/>
        <end position="80"/>
    </location>
</feature>
<dbReference type="Proteomes" id="UP000516173">
    <property type="component" value="Chromosome"/>
</dbReference>
<keyword evidence="1" id="KW-0812">Transmembrane</keyword>
<reference evidence="2 3" key="1">
    <citation type="submission" date="2020-08" db="EMBL/GenBank/DDBJ databases">
        <title>Genome Sequencing of Nocardia wallacei strain FMUON74 and assembly.</title>
        <authorList>
            <person name="Toyokawa M."/>
            <person name="Uesaka K."/>
        </authorList>
    </citation>
    <scope>NUCLEOTIDE SEQUENCE [LARGE SCALE GENOMIC DNA]</scope>
    <source>
        <strain evidence="2 3">FMUON74</strain>
    </source>
</reference>
<evidence type="ECO:0008006" key="4">
    <source>
        <dbReference type="Google" id="ProtNLM"/>
    </source>
</evidence>
<dbReference type="InterPro" id="IPR011990">
    <property type="entry name" value="TPR-like_helical_dom_sf"/>
</dbReference>
<sequence>MLSRVDDQVRARFEQLIEHGDAASGRMARPEPAWVAAVPWGRESAQIDAELRVWIEMNRRQLIRLFTGVGVLPAVAAIFADLDEVERDRITDILVDPSRVDDAAVDNIERALGVLLAQNDVFGPEAVLAMVQGQRTLAEALVRECPERLRPRMHNLHGALAQLAGWMQFDLHDLDGAYESYKQARRSAHEARNSDLAALVLCNMAYLEVWRNEPRLGIDHAVAAQNWARRSDDHRLRAYADDMAAIAFAKDNQRSQCISALIDADSAIAVAERQPAEGSVAYFQSPGLVASLRSDCLHQLGSGHDARVAAEEALAHIDASFVRNRALACVDLANAHADLGEVEAAVGAIRASADLARSCRSDRLSARIGEARHELARWSNVSCVRELDDELMSYGFAAPGRSAT</sequence>
<dbReference type="EMBL" id="AP023396">
    <property type="protein sequence ID" value="BCK53757.1"/>
    <property type="molecule type" value="Genomic_DNA"/>
</dbReference>
<name>A0A7G1KEV2_9NOCA</name>
<protein>
    <recommendedName>
        <fullName evidence="4">Transcriptional regulator</fullName>
    </recommendedName>
</protein>
<gene>
    <name evidence="2" type="ORF">NWFMUON74_15290</name>
</gene>
<evidence type="ECO:0000256" key="1">
    <source>
        <dbReference type="SAM" id="Phobius"/>
    </source>
</evidence>
<keyword evidence="1" id="KW-0472">Membrane</keyword>
<accession>A0A7G1KEV2</accession>